<evidence type="ECO:0000259" key="12">
    <source>
        <dbReference type="Pfam" id="PF00591"/>
    </source>
</evidence>
<keyword evidence="10" id="KW-0460">Magnesium</keyword>
<dbReference type="Pfam" id="PF02885">
    <property type="entry name" value="Glycos_trans_3N"/>
    <property type="match status" value="1"/>
</dbReference>
<dbReference type="PANTHER" id="PTHR43285:SF2">
    <property type="entry name" value="ANTHRANILATE PHOSPHORIBOSYLTRANSFERASE"/>
    <property type="match status" value="1"/>
</dbReference>
<dbReference type="GO" id="GO:0005829">
    <property type="term" value="C:cytosol"/>
    <property type="evidence" value="ECO:0007669"/>
    <property type="project" value="TreeGrafter"/>
</dbReference>
<comment type="similarity">
    <text evidence="10">Belongs to the anthranilate phosphoribosyltransferase family.</text>
</comment>
<feature type="binding site" evidence="10">
    <location>
        <begin position="309"/>
        <end position="317"/>
    </location>
    <ligand>
        <name>5-phospho-alpha-D-ribose 1-diphosphate</name>
        <dbReference type="ChEBI" id="CHEBI:58017"/>
    </ligand>
</feature>
<feature type="binding site" evidence="10">
    <location>
        <position position="289"/>
    </location>
    <ligand>
        <name>5-phospho-alpha-D-ribose 1-diphosphate</name>
        <dbReference type="ChEBI" id="CHEBI:58017"/>
    </ligand>
</feature>
<dbReference type="InterPro" id="IPR017926">
    <property type="entry name" value="GATASE"/>
</dbReference>
<comment type="catalytic activity">
    <reaction evidence="8 10">
        <text>N-(5-phospho-beta-D-ribosyl)anthranilate + diphosphate = 5-phospho-alpha-D-ribose 1-diphosphate + anthranilate</text>
        <dbReference type="Rhea" id="RHEA:11768"/>
        <dbReference type="ChEBI" id="CHEBI:16567"/>
        <dbReference type="ChEBI" id="CHEBI:18277"/>
        <dbReference type="ChEBI" id="CHEBI:33019"/>
        <dbReference type="ChEBI" id="CHEBI:58017"/>
        <dbReference type="EC" id="2.4.2.18"/>
    </reaction>
</comment>
<evidence type="ECO:0000259" key="11">
    <source>
        <dbReference type="Pfam" id="PF00117"/>
    </source>
</evidence>
<dbReference type="PROSITE" id="PS51273">
    <property type="entry name" value="GATASE_TYPE_1"/>
    <property type="match status" value="1"/>
</dbReference>
<dbReference type="FunFam" id="3.40.1030.10:FF:000002">
    <property type="entry name" value="Anthranilate phosphoribosyltransferase"/>
    <property type="match status" value="1"/>
</dbReference>
<evidence type="ECO:0000256" key="1">
    <source>
        <dbReference type="ARBA" id="ARBA00004907"/>
    </source>
</evidence>
<evidence type="ECO:0000256" key="6">
    <source>
        <dbReference type="ARBA" id="ARBA00022962"/>
    </source>
</evidence>
<accession>A0A2P5TJU7</accession>
<gene>
    <name evidence="10" type="primary">trpD</name>
    <name evidence="14" type="ORF">UN63_13270</name>
</gene>
<comment type="function">
    <text evidence="10">Catalyzes the transfer of the phosphoribosyl group of 5-phosphorylribose-1-pyrophosphate (PRPP) to anthranilate to yield N-(5'-phosphoribosyl)-anthranilate (PRA).</text>
</comment>
<evidence type="ECO:0000313" key="14">
    <source>
        <dbReference type="EMBL" id="PPL15231.1"/>
    </source>
</evidence>
<comment type="caution">
    <text evidence="14">The sequence shown here is derived from an EMBL/GenBank/DDBJ whole genome shotgun (WGS) entry which is preliminary data.</text>
</comment>
<comment type="pathway">
    <text evidence="1 10">Amino-acid biosynthesis; L-tryptophan biosynthesis; L-tryptophan from chorismate: step 2/5.</text>
</comment>
<dbReference type="Gene3D" id="3.40.1030.10">
    <property type="entry name" value="Nucleoside phosphorylase/phosphoribosyltransferase catalytic domain"/>
    <property type="match status" value="1"/>
</dbReference>
<dbReference type="InterPro" id="IPR029062">
    <property type="entry name" value="Class_I_gatase-like"/>
</dbReference>
<dbReference type="InterPro" id="IPR036320">
    <property type="entry name" value="Glycosyl_Trfase_fam3_N_dom_sf"/>
</dbReference>
<dbReference type="InterPro" id="IPR005940">
    <property type="entry name" value="Anthranilate_Pribosyl_Tfrase"/>
</dbReference>
<dbReference type="Gene3D" id="3.40.50.880">
    <property type="match status" value="1"/>
</dbReference>
<evidence type="ECO:0000256" key="7">
    <source>
        <dbReference type="ARBA" id="ARBA00023141"/>
    </source>
</evidence>
<comment type="subunit">
    <text evidence="10">Homodimer.</text>
</comment>
<dbReference type="EC" id="2.4.2.18" evidence="10"/>
<feature type="domain" description="Glycosyl transferase family 3 N-terminal" evidence="13">
    <location>
        <begin position="206"/>
        <end position="266"/>
    </location>
</feature>
<feature type="binding site" evidence="10">
    <location>
        <position position="425"/>
    </location>
    <ligand>
        <name>Mg(2+)</name>
        <dbReference type="ChEBI" id="CHEBI:18420"/>
        <label>2</label>
    </ligand>
</feature>
<dbReference type="PANTHER" id="PTHR43285">
    <property type="entry name" value="ANTHRANILATE PHOSPHORIBOSYLTRANSFERASE"/>
    <property type="match status" value="1"/>
</dbReference>
<feature type="binding site" evidence="10">
    <location>
        <position position="426"/>
    </location>
    <ligand>
        <name>Mg(2+)</name>
        <dbReference type="ChEBI" id="CHEBI:18420"/>
        <label>2</label>
    </ligand>
</feature>
<feature type="binding site" evidence="10">
    <location>
        <position position="426"/>
    </location>
    <ligand>
        <name>Mg(2+)</name>
        <dbReference type="ChEBI" id="CHEBI:18420"/>
        <label>1</label>
    </ligand>
</feature>
<dbReference type="UniPathway" id="UPA00035">
    <property type="reaction ID" value="UER00041"/>
</dbReference>
<feature type="domain" description="Glycosyl transferase family 3" evidence="12">
    <location>
        <begin position="275"/>
        <end position="525"/>
    </location>
</feature>
<keyword evidence="15" id="KW-1185">Reference proteome</keyword>
<dbReference type="SUPFAM" id="SSF52418">
    <property type="entry name" value="Nucleoside phosphorylase/phosphoribosyltransferase catalytic domain"/>
    <property type="match status" value="1"/>
</dbReference>
<name>A0A2P5TJU7_9GAMM</name>
<evidence type="ECO:0000256" key="9">
    <source>
        <dbReference type="ARBA" id="ARBA00061188"/>
    </source>
</evidence>
<dbReference type="FunFam" id="3.40.50.880:FF:000003">
    <property type="entry name" value="Anthranilate synthase component II"/>
    <property type="match status" value="1"/>
</dbReference>
<evidence type="ECO:0000259" key="13">
    <source>
        <dbReference type="Pfam" id="PF02885"/>
    </source>
</evidence>
<dbReference type="PRINTS" id="PR00097">
    <property type="entry name" value="ANTSNTHASEII"/>
</dbReference>
<dbReference type="HAMAP" id="MF_00211">
    <property type="entry name" value="TrpD"/>
    <property type="match status" value="1"/>
</dbReference>
<evidence type="ECO:0000256" key="3">
    <source>
        <dbReference type="ARBA" id="ARBA00022676"/>
    </source>
</evidence>
<evidence type="ECO:0000313" key="15">
    <source>
        <dbReference type="Proteomes" id="UP000242231"/>
    </source>
</evidence>
<keyword evidence="4 10" id="KW-0808">Transferase</keyword>
<dbReference type="NCBIfam" id="TIGR01245">
    <property type="entry name" value="trpD"/>
    <property type="match status" value="1"/>
</dbReference>
<dbReference type="AlphaFoldDB" id="A0A2P5TJU7"/>
<feature type="binding site" evidence="10">
    <location>
        <position position="281"/>
    </location>
    <ligand>
        <name>anthranilate</name>
        <dbReference type="ChEBI" id="CHEBI:16567"/>
        <label>1</label>
    </ligand>
</feature>
<comment type="similarity">
    <text evidence="9">In the C-terminal section; belongs to the anthranilate phosphoribosyltransferase family.</text>
</comment>
<dbReference type="EMBL" id="MPZM01000036">
    <property type="protein sequence ID" value="PPL15231.1"/>
    <property type="molecule type" value="Genomic_DNA"/>
</dbReference>
<feature type="binding site" evidence="10">
    <location>
        <begin position="291"/>
        <end position="294"/>
    </location>
    <ligand>
        <name>5-phospho-alpha-D-ribose 1-diphosphate</name>
        <dbReference type="ChEBI" id="CHEBI:58017"/>
    </ligand>
</feature>
<evidence type="ECO:0000256" key="4">
    <source>
        <dbReference type="ARBA" id="ARBA00022679"/>
    </source>
</evidence>
<feature type="binding site" evidence="10">
    <location>
        <position position="312"/>
    </location>
    <ligand>
        <name>anthranilate</name>
        <dbReference type="ChEBI" id="CHEBI:16567"/>
        <label>1</label>
    </ligand>
</feature>
<organism evidence="14 15">
    <name type="scientific">Oceanisphaera arctica</name>
    <dbReference type="NCBI Taxonomy" id="641510"/>
    <lineage>
        <taxon>Bacteria</taxon>
        <taxon>Pseudomonadati</taxon>
        <taxon>Pseudomonadota</taxon>
        <taxon>Gammaproteobacteria</taxon>
        <taxon>Aeromonadales</taxon>
        <taxon>Aeromonadaceae</taxon>
        <taxon>Oceanisphaera</taxon>
    </lineage>
</organism>
<dbReference type="GO" id="GO:0000287">
    <property type="term" value="F:magnesium ion binding"/>
    <property type="evidence" value="ECO:0007669"/>
    <property type="project" value="UniProtKB-UniRule"/>
</dbReference>
<dbReference type="Proteomes" id="UP000242231">
    <property type="component" value="Unassembled WGS sequence"/>
</dbReference>
<dbReference type="NCBIfam" id="TIGR00566">
    <property type="entry name" value="trpG_papA"/>
    <property type="match status" value="1"/>
</dbReference>
<dbReference type="CDD" id="cd01743">
    <property type="entry name" value="GATase1_Anthranilate_Synthase"/>
    <property type="match status" value="1"/>
</dbReference>
<evidence type="ECO:0000256" key="2">
    <source>
        <dbReference type="ARBA" id="ARBA00022605"/>
    </source>
</evidence>
<dbReference type="Pfam" id="PF00117">
    <property type="entry name" value="GATase"/>
    <property type="match status" value="1"/>
</dbReference>
<feature type="binding site" evidence="10">
    <location>
        <position position="321"/>
    </location>
    <ligand>
        <name>5-phospho-alpha-D-ribose 1-diphosphate</name>
        <dbReference type="ChEBI" id="CHEBI:58017"/>
    </ligand>
</feature>
<keyword evidence="3 10" id="KW-0328">Glycosyltransferase</keyword>
<feature type="binding site" evidence="10">
    <location>
        <position position="293"/>
    </location>
    <ligand>
        <name>Mg(2+)</name>
        <dbReference type="ChEBI" id="CHEBI:18420"/>
        <label>1</label>
    </ligand>
</feature>
<dbReference type="InterPro" id="IPR000312">
    <property type="entry name" value="Glycosyl_Trfase_fam3"/>
</dbReference>
<dbReference type="OrthoDB" id="9806430at2"/>
<sequence>MTNTSVNTIFLLDNYDSFTYNLVDQFRTLGATVKVYRNTVPVTQLVAAMDQCQQQGERPILVLSPGPGIPSEAGNMPALINACIGRFPILGICLGHQALVEHYGGTVESAGEIKHGKSSLISHNGQGVFATLSNPLPVARYHSLVGTKIPSTLPVIADYQGMTMAVQDTAKRVLGFQFHPESIMTTEGARLLEQSLAFLSAPETKAMEQLYRGEHISRTQSQALFGELIKGEMDQMTMASLLTVLKMKGETPDEIAGAAQALLEAASPFPRPEYAFCDIVGTGGDGMNTINVSTTSALVAAACGIKVAKHGNRGVSSKSGSSDLLEQLGIDLNMSPERARRCLDEVNACFLFAPNYHGGIRHAMPVRQALKTRTIFNVLGPLINPARPDFMLLGVYSEHLVRPIADTLLAMGLKRGMVVHGSGLDEIAIHGPTTVAEINNGVISEYSITPEELGLERFDISAIAGGEPSENKAITLELLQGRGTPAQQGVIAMNVAPLLVMSGQAETLKEAVGQVLAVLKSGKAMEVANKLAELSQC</sequence>
<dbReference type="SUPFAM" id="SSF47648">
    <property type="entry name" value="Nucleoside phosphorylase/phosphoribosyltransferase N-terminal domain"/>
    <property type="match status" value="1"/>
</dbReference>
<evidence type="ECO:0000256" key="8">
    <source>
        <dbReference type="ARBA" id="ARBA00052328"/>
    </source>
</evidence>
<protein>
    <recommendedName>
        <fullName evidence="10">Anthranilate phosphoribosyltransferase</fullName>
        <ecNumber evidence="10">2.4.2.18</ecNumber>
    </recommendedName>
</protein>
<dbReference type="InterPro" id="IPR017459">
    <property type="entry name" value="Glycosyl_Trfase_fam3_N_dom"/>
</dbReference>
<dbReference type="SUPFAM" id="SSF52317">
    <property type="entry name" value="Class I glutamine amidotransferase-like"/>
    <property type="match status" value="1"/>
</dbReference>
<dbReference type="Gene3D" id="1.20.970.10">
    <property type="entry name" value="Transferase, Pyrimidine Nucleoside Phosphorylase, Chain C"/>
    <property type="match status" value="1"/>
</dbReference>
<comment type="cofactor">
    <cofactor evidence="10">
        <name>Mg(2+)</name>
        <dbReference type="ChEBI" id="CHEBI:18420"/>
    </cofactor>
    <text evidence="10">Binds 2 magnesium ions per monomer.</text>
</comment>
<evidence type="ECO:0000256" key="10">
    <source>
        <dbReference type="HAMAP-Rule" id="MF_00211"/>
    </source>
</evidence>
<comment type="caution">
    <text evidence="10">Lacks conserved residue(s) required for the propagation of feature annotation.</text>
</comment>
<dbReference type="PRINTS" id="PR00096">
    <property type="entry name" value="GATASE"/>
</dbReference>
<feature type="binding site" evidence="10">
    <location>
        <position position="281"/>
    </location>
    <ligand>
        <name>5-phospho-alpha-D-ribose 1-diphosphate</name>
        <dbReference type="ChEBI" id="CHEBI:58017"/>
    </ligand>
</feature>
<keyword evidence="6" id="KW-0315">Glutamine amidotransferase</keyword>
<dbReference type="GO" id="GO:0000162">
    <property type="term" value="P:L-tryptophan biosynthetic process"/>
    <property type="evidence" value="ECO:0007669"/>
    <property type="project" value="UniProtKB-UniRule"/>
</dbReference>
<feature type="domain" description="Glutamine amidotransferase" evidence="11">
    <location>
        <begin position="11"/>
        <end position="195"/>
    </location>
</feature>
<keyword evidence="5 10" id="KW-0822">Tryptophan biosynthesis</keyword>
<evidence type="ECO:0000256" key="5">
    <source>
        <dbReference type="ARBA" id="ARBA00022822"/>
    </source>
</evidence>
<dbReference type="Pfam" id="PF00591">
    <property type="entry name" value="Glycos_transf_3"/>
    <property type="match status" value="1"/>
</dbReference>
<dbReference type="GO" id="GO:0004048">
    <property type="term" value="F:anthranilate phosphoribosyltransferase activity"/>
    <property type="evidence" value="ECO:0007669"/>
    <property type="project" value="UniProtKB-UniRule"/>
</dbReference>
<dbReference type="InterPro" id="IPR006221">
    <property type="entry name" value="TrpG/PapA_dom"/>
</dbReference>
<keyword evidence="2 10" id="KW-0028">Amino-acid biosynthesis</keyword>
<feature type="binding site" evidence="10">
    <location>
        <position position="367"/>
    </location>
    <ligand>
        <name>anthranilate</name>
        <dbReference type="ChEBI" id="CHEBI:16567"/>
        <label>2</label>
    </ligand>
</feature>
<feature type="binding site" evidence="10">
    <location>
        <begin position="284"/>
        <end position="285"/>
    </location>
    <ligand>
        <name>5-phospho-alpha-D-ribose 1-diphosphate</name>
        <dbReference type="ChEBI" id="CHEBI:58017"/>
    </ligand>
</feature>
<proteinExistence type="inferred from homology"/>
<keyword evidence="7 10" id="KW-0057">Aromatic amino acid biosynthesis</keyword>
<keyword evidence="10" id="KW-0479">Metal-binding</keyword>
<reference evidence="15" key="1">
    <citation type="submission" date="2016-11" db="EMBL/GenBank/DDBJ databases">
        <authorList>
            <person name="Sisinthy S."/>
            <person name="Ara S."/>
            <person name="Gundlapally S.R."/>
        </authorList>
    </citation>
    <scope>NUCLEOTIDE SEQUENCE [LARGE SCALE GENOMIC DNA]</scope>
    <source>
        <strain evidence="15">V1-41</strain>
    </source>
</reference>
<dbReference type="InterPro" id="IPR035902">
    <property type="entry name" value="Nuc_phospho_transferase"/>
</dbReference>